<evidence type="ECO:0000256" key="1">
    <source>
        <dbReference type="ARBA" id="ARBA00022723"/>
    </source>
</evidence>
<evidence type="ECO:0000259" key="5">
    <source>
        <dbReference type="PROSITE" id="PS50158"/>
    </source>
</evidence>
<dbReference type="SUPFAM" id="SSF53098">
    <property type="entry name" value="Ribonuclease H-like"/>
    <property type="match status" value="1"/>
</dbReference>
<keyword evidence="3" id="KW-0862">Zinc</keyword>
<evidence type="ECO:0000256" key="4">
    <source>
        <dbReference type="SAM" id="MobiDB-lite"/>
    </source>
</evidence>
<dbReference type="PANTHER" id="PTHR42648:SF27">
    <property type="entry name" value="RNA-DIRECTED DNA POLYMERASE"/>
    <property type="match status" value="1"/>
</dbReference>
<dbReference type="InterPro" id="IPR036397">
    <property type="entry name" value="RNaseH_sf"/>
</dbReference>
<dbReference type="PANTHER" id="PTHR42648">
    <property type="entry name" value="TRANSPOSASE, PUTATIVE-RELATED"/>
    <property type="match status" value="1"/>
</dbReference>
<dbReference type="InterPro" id="IPR036875">
    <property type="entry name" value="Znf_CCHC_sf"/>
</dbReference>
<proteinExistence type="predicted"/>
<dbReference type="GO" id="GO:0003676">
    <property type="term" value="F:nucleic acid binding"/>
    <property type="evidence" value="ECO:0007669"/>
    <property type="project" value="InterPro"/>
</dbReference>
<evidence type="ECO:0000313" key="8">
    <source>
        <dbReference type="Proteomes" id="UP000233551"/>
    </source>
</evidence>
<dbReference type="InterPro" id="IPR012337">
    <property type="entry name" value="RNaseH-like_sf"/>
</dbReference>
<dbReference type="EMBL" id="PGOL01000332">
    <property type="protein sequence ID" value="PKI72263.1"/>
    <property type="molecule type" value="Genomic_DNA"/>
</dbReference>
<reference evidence="7 8" key="1">
    <citation type="submission" date="2017-11" db="EMBL/GenBank/DDBJ databases">
        <title>De-novo sequencing of pomegranate (Punica granatum L.) genome.</title>
        <authorList>
            <person name="Akparov Z."/>
            <person name="Amiraslanov A."/>
            <person name="Hajiyeva S."/>
            <person name="Abbasov M."/>
            <person name="Kaur K."/>
            <person name="Hamwieh A."/>
            <person name="Solovyev V."/>
            <person name="Salamov A."/>
            <person name="Braich B."/>
            <person name="Kosarev P."/>
            <person name="Mahmoud A."/>
            <person name="Hajiyev E."/>
            <person name="Babayeva S."/>
            <person name="Izzatullayeva V."/>
            <person name="Mammadov A."/>
            <person name="Mammadov A."/>
            <person name="Sharifova S."/>
            <person name="Ojaghi J."/>
            <person name="Eynullazada K."/>
            <person name="Bayramov B."/>
            <person name="Abdulazimova A."/>
            <person name="Shahmuradov I."/>
        </authorList>
    </citation>
    <scope>NUCLEOTIDE SEQUENCE [LARGE SCALE GENOMIC DNA]</scope>
    <source>
        <strain evidence="8">cv. AG2017</strain>
        <tissue evidence="7">Leaf</tissue>
    </source>
</reference>
<feature type="region of interest" description="Disordered" evidence="4">
    <location>
        <begin position="160"/>
        <end position="180"/>
    </location>
</feature>
<sequence>MSCSRLHVTVYEGTRLSAKGHDCSRLGTTVREGTRLFLTGRDYSRLDATVKRETGHGFLESALVIMKSMNSLSCIPSDNWLTGPNFSDWLRNLNIVLNMEALRYILKTHEIELPGGDATSDQQDAYDQWSVDDTKNAMNNKRKDKEVVLMVGTSSSKIGKKKKKSKKCSLPQQSTGVTKKKGKTKVAADKGTCFHCGKDGHWKRNCSQYLASLKANKGKKPSEGTPQLNGVSEMRNRTLLDMVRSMMSYTDLPISMRGYALQIACYLLNRIPSKSVSTTPYEIWNSRIPSLKHVKIWGCPALIKKKKTDKLETQSEKGRDDPSSYEDIDSFKWLEAMKSEIESMSENQVRDLVDPLEGIVPIGNKWIGADGKVETYKAKLVAKGYRQRQRVDYEETFSPVAMLKSIRIMLAIAAHYDYEVWQMDVKTAFLNGHIEEDIFID</sequence>
<dbReference type="GO" id="GO:0015074">
    <property type="term" value="P:DNA integration"/>
    <property type="evidence" value="ECO:0007669"/>
    <property type="project" value="InterPro"/>
</dbReference>
<dbReference type="GO" id="GO:0016787">
    <property type="term" value="F:hydrolase activity"/>
    <property type="evidence" value="ECO:0007669"/>
    <property type="project" value="UniProtKB-KW"/>
</dbReference>
<dbReference type="PROSITE" id="PS50994">
    <property type="entry name" value="INTEGRASE"/>
    <property type="match status" value="1"/>
</dbReference>
<keyword evidence="2" id="KW-0378">Hydrolase</keyword>
<organism evidence="7 8">
    <name type="scientific">Punica granatum</name>
    <name type="common">Pomegranate</name>
    <dbReference type="NCBI Taxonomy" id="22663"/>
    <lineage>
        <taxon>Eukaryota</taxon>
        <taxon>Viridiplantae</taxon>
        <taxon>Streptophyta</taxon>
        <taxon>Embryophyta</taxon>
        <taxon>Tracheophyta</taxon>
        <taxon>Spermatophyta</taxon>
        <taxon>Magnoliopsida</taxon>
        <taxon>eudicotyledons</taxon>
        <taxon>Gunneridae</taxon>
        <taxon>Pentapetalae</taxon>
        <taxon>rosids</taxon>
        <taxon>malvids</taxon>
        <taxon>Myrtales</taxon>
        <taxon>Lythraceae</taxon>
        <taxon>Punica</taxon>
    </lineage>
</organism>
<comment type="caution">
    <text evidence="7">The sequence shown here is derived from an EMBL/GenBank/DDBJ whole genome shotgun (WGS) entry which is preliminary data.</text>
</comment>
<dbReference type="Pfam" id="PF00098">
    <property type="entry name" value="zf-CCHC"/>
    <property type="match status" value="1"/>
</dbReference>
<evidence type="ECO:0008006" key="9">
    <source>
        <dbReference type="Google" id="ProtNLM"/>
    </source>
</evidence>
<keyword evidence="8" id="KW-1185">Reference proteome</keyword>
<dbReference type="InterPro" id="IPR001878">
    <property type="entry name" value="Znf_CCHC"/>
</dbReference>
<evidence type="ECO:0000259" key="6">
    <source>
        <dbReference type="PROSITE" id="PS50994"/>
    </source>
</evidence>
<keyword evidence="1" id="KW-0479">Metal-binding</keyword>
<accession>A0A2I0KV89</accession>
<dbReference type="STRING" id="22663.A0A2I0KV89"/>
<dbReference type="InterPro" id="IPR001584">
    <property type="entry name" value="Integrase_cat-core"/>
</dbReference>
<evidence type="ECO:0000256" key="3">
    <source>
        <dbReference type="PROSITE-ProRule" id="PRU00047"/>
    </source>
</evidence>
<dbReference type="Proteomes" id="UP000233551">
    <property type="component" value="Unassembled WGS sequence"/>
</dbReference>
<dbReference type="InterPro" id="IPR013103">
    <property type="entry name" value="RVT_2"/>
</dbReference>
<feature type="domain" description="CCHC-type" evidence="5">
    <location>
        <begin position="193"/>
        <end position="208"/>
    </location>
</feature>
<evidence type="ECO:0000256" key="2">
    <source>
        <dbReference type="ARBA" id="ARBA00022801"/>
    </source>
</evidence>
<dbReference type="InterPro" id="IPR039537">
    <property type="entry name" value="Retrotran_Ty1/copia-like"/>
</dbReference>
<dbReference type="SMART" id="SM00343">
    <property type="entry name" value="ZnF_C2HC"/>
    <property type="match status" value="1"/>
</dbReference>
<keyword evidence="3" id="KW-0863">Zinc-finger</keyword>
<dbReference type="GO" id="GO:0008270">
    <property type="term" value="F:zinc ion binding"/>
    <property type="evidence" value="ECO:0007669"/>
    <property type="project" value="UniProtKB-KW"/>
</dbReference>
<evidence type="ECO:0000313" key="7">
    <source>
        <dbReference type="EMBL" id="PKI72263.1"/>
    </source>
</evidence>
<dbReference type="Pfam" id="PF07727">
    <property type="entry name" value="RVT_2"/>
    <property type="match status" value="1"/>
</dbReference>
<name>A0A2I0KV89_PUNGR</name>
<dbReference type="PROSITE" id="PS50158">
    <property type="entry name" value="ZF_CCHC"/>
    <property type="match status" value="1"/>
</dbReference>
<dbReference type="AlphaFoldDB" id="A0A2I0KV89"/>
<dbReference type="Gene3D" id="3.30.420.10">
    <property type="entry name" value="Ribonuclease H-like superfamily/Ribonuclease H"/>
    <property type="match status" value="1"/>
</dbReference>
<dbReference type="SUPFAM" id="SSF57756">
    <property type="entry name" value="Retrovirus zinc finger-like domains"/>
    <property type="match status" value="1"/>
</dbReference>
<feature type="domain" description="Integrase catalytic" evidence="6">
    <location>
        <begin position="110"/>
        <end position="288"/>
    </location>
</feature>
<protein>
    <recommendedName>
        <fullName evidence="9">CCHC-type domain-containing protein</fullName>
    </recommendedName>
</protein>
<gene>
    <name evidence="7" type="ORF">CRG98_007337</name>
</gene>